<dbReference type="AlphaFoldDB" id="A0A5W4NI71"/>
<name>A0A5W4NI71_SALEN</name>
<proteinExistence type="predicted"/>
<comment type="caution">
    <text evidence="1">The sequence shown here is derived from an EMBL/GenBank/DDBJ whole genome shotgun (WGS) entry which is preliminary data.</text>
</comment>
<reference evidence="1" key="1">
    <citation type="submission" date="2018-08" db="EMBL/GenBank/DDBJ databases">
        <authorList>
            <person name="Ashton P.M."/>
            <person name="Dallman T."/>
            <person name="Nair S."/>
            <person name="De Pinna E."/>
            <person name="Peters T."/>
            <person name="Grant K."/>
        </authorList>
    </citation>
    <scope>NUCLEOTIDE SEQUENCE</scope>
    <source>
        <strain evidence="1">235134</strain>
    </source>
</reference>
<evidence type="ECO:0000313" key="1">
    <source>
        <dbReference type="EMBL" id="EBW9062879.1"/>
    </source>
</evidence>
<accession>A0A5W4NI71</accession>
<dbReference type="EMBL" id="AAHJPO010000390">
    <property type="protein sequence ID" value="EBW9062879.1"/>
    <property type="molecule type" value="Genomic_DNA"/>
</dbReference>
<feature type="non-terminal residue" evidence="1">
    <location>
        <position position="1"/>
    </location>
</feature>
<gene>
    <name evidence="1" type="ORF">BZS58_25050</name>
</gene>
<sequence>LARPQRLSFIEVMLPKADLPELLRTVTRALEARNGG</sequence>
<protein>
    <submittedName>
        <fullName evidence="1">Pyruvate decarboxylase</fullName>
    </submittedName>
</protein>
<keyword evidence="1" id="KW-0670">Pyruvate</keyword>
<organism evidence="1">
    <name type="scientific">Salmonella enteritidis</name>
    <dbReference type="NCBI Taxonomy" id="149539"/>
    <lineage>
        <taxon>Bacteria</taxon>
        <taxon>Pseudomonadati</taxon>
        <taxon>Pseudomonadota</taxon>
        <taxon>Gammaproteobacteria</taxon>
        <taxon>Enterobacterales</taxon>
        <taxon>Enterobacteriaceae</taxon>
        <taxon>Salmonella</taxon>
    </lineage>
</organism>